<evidence type="ECO:0000256" key="1">
    <source>
        <dbReference type="SAM" id="MobiDB-lite"/>
    </source>
</evidence>
<accession>A0AAD2FZ80</accession>
<evidence type="ECO:0000313" key="3">
    <source>
        <dbReference type="Proteomes" id="UP001295423"/>
    </source>
</evidence>
<proteinExistence type="predicted"/>
<dbReference type="EMBL" id="CAKOGP040001936">
    <property type="protein sequence ID" value="CAJ1957246.1"/>
    <property type="molecule type" value="Genomic_DNA"/>
</dbReference>
<reference evidence="2" key="1">
    <citation type="submission" date="2023-08" db="EMBL/GenBank/DDBJ databases">
        <authorList>
            <person name="Audoor S."/>
            <person name="Bilcke G."/>
        </authorList>
    </citation>
    <scope>NUCLEOTIDE SEQUENCE</scope>
</reference>
<feature type="region of interest" description="Disordered" evidence="1">
    <location>
        <begin position="465"/>
        <end position="495"/>
    </location>
</feature>
<dbReference type="Proteomes" id="UP001295423">
    <property type="component" value="Unassembled WGS sequence"/>
</dbReference>
<organism evidence="2 3">
    <name type="scientific">Cylindrotheca closterium</name>
    <dbReference type="NCBI Taxonomy" id="2856"/>
    <lineage>
        <taxon>Eukaryota</taxon>
        <taxon>Sar</taxon>
        <taxon>Stramenopiles</taxon>
        <taxon>Ochrophyta</taxon>
        <taxon>Bacillariophyta</taxon>
        <taxon>Bacillariophyceae</taxon>
        <taxon>Bacillariophycidae</taxon>
        <taxon>Bacillariales</taxon>
        <taxon>Bacillariaceae</taxon>
        <taxon>Cylindrotheca</taxon>
    </lineage>
</organism>
<feature type="compositionally biased region" description="Acidic residues" evidence="1">
    <location>
        <begin position="196"/>
        <end position="210"/>
    </location>
</feature>
<keyword evidence="3" id="KW-1185">Reference proteome</keyword>
<protein>
    <submittedName>
        <fullName evidence="2">Uncharacterized protein</fullName>
    </submittedName>
</protein>
<feature type="region of interest" description="Disordered" evidence="1">
    <location>
        <begin position="195"/>
        <end position="233"/>
    </location>
</feature>
<dbReference type="AlphaFoldDB" id="A0AAD2FZ80"/>
<feature type="compositionally biased region" description="Acidic residues" evidence="1">
    <location>
        <begin position="218"/>
        <end position="227"/>
    </location>
</feature>
<evidence type="ECO:0000313" key="2">
    <source>
        <dbReference type="EMBL" id="CAJ1957246.1"/>
    </source>
</evidence>
<sequence length="622" mass="70613">MSPPNKKKTKIDLEALCSEVWEHFRQYLDSVEENGGEGDVDELQEIIELSEVHVKYSDSPWTSVVDLLPVLLSVAYNTLADLAIGEYLSTRDDMQSEQRDPKNDGAKQVQSLLIKSLDFFPENAATWSMGANFGRMTNQLSPSNCRQWYQCAVENASRLRSKALEILNDEDVEDLLLKEWIELLILNQVVGVEFEPTQEESEEEEEDLEADDKKSEDEKEEDDDQDKEGEYSASTVESTARFMCAMLWSMVDHQTALMHLKKLPVTHRLHPNVWTLQTKAPDRRVSKAPLAFRPQDGVLPQKLYASIKDTFSPDAEYWNESDYSNRGYYSYFVEYKKNIAPRNLIEDVIVNYLLPRAKQVLCKTDAESICGFEWWVHTRSIKANLGHNLHFDTDESMLQQEKKVTHPILSSVLYLTGGDDDNKGGTTIILNQTPDSKEVADSAWLSAPKDNSFLLFPGNLLHGVLPCPGRGQPDDKEEGNTPQSQKDLIRSWRNPQKGETANRLTFMVGFWTRNVPKSMKQRRLYGPCGPLPPATGDHSWVQNITKGYDKSSPVESGGTDSAILGSPLVQVSPAWEVIDGQKEETPSEELQLEIPHTIDHRFFVRNAPECFRDSLFEDNDDD</sequence>
<comment type="caution">
    <text evidence="2">The sequence shown here is derived from an EMBL/GenBank/DDBJ whole genome shotgun (WGS) entry which is preliminary data.</text>
</comment>
<gene>
    <name evidence="2" type="ORF">CYCCA115_LOCUS16621</name>
</gene>
<name>A0AAD2FZ80_9STRA</name>